<evidence type="ECO:0000256" key="2">
    <source>
        <dbReference type="PROSITE-ProRule" id="PRU00703"/>
    </source>
</evidence>
<dbReference type="AlphaFoldDB" id="C7Q8Q3"/>
<evidence type="ECO:0000259" key="3">
    <source>
        <dbReference type="PROSITE" id="PS51371"/>
    </source>
</evidence>
<dbReference type="HOGENOM" id="CLU_040681_12_1_11"/>
<dbReference type="STRING" id="479433.Caci_1395"/>
<dbReference type="PANTHER" id="PTHR43080:SF2">
    <property type="entry name" value="CBS DOMAIN-CONTAINING PROTEIN"/>
    <property type="match status" value="1"/>
</dbReference>
<dbReference type="KEGG" id="cai:Caci_1395"/>
<dbReference type="OrthoDB" id="9807125at2"/>
<dbReference type="InterPro" id="IPR046342">
    <property type="entry name" value="CBS_dom_sf"/>
</dbReference>
<dbReference type="PROSITE" id="PS51371">
    <property type="entry name" value="CBS"/>
    <property type="match status" value="2"/>
</dbReference>
<dbReference type="Proteomes" id="UP000000851">
    <property type="component" value="Chromosome"/>
</dbReference>
<evidence type="ECO:0000313" key="5">
    <source>
        <dbReference type="Proteomes" id="UP000000851"/>
    </source>
</evidence>
<dbReference type="InterPro" id="IPR000644">
    <property type="entry name" value="CBS_dom"/>
</dbReference>
<dbReference type="PANTHER" id="PTHR43080">
    <property type="entry name" value="CBS DOMAIN-CONTAINING PROTEIN CBSX3, MITOCHONDRIAL"/>
    <property type="match status" value="1"/>
</dbReference>
<dbReference type="InterPro" id="IPR051257">
    <property type="entry name" value="Diverse_CBS-Domain"/>
</dbReference>
<reference evidence="4 5" key="1">
    <citation type="journal article" date="2009" name="Stand. Genomic Sci.">
        <title>Complete genome sequence of Catenulispora acidiphila type strain (ID 139908).</title>
        <authorList>
            <person name="Copeland A."/>
            <person name="Lapidus A."/>
            <person name="Glavina Del Rio T."/>
            <person name="Nolan M."/>
            <person name="Lucas S."/>
            <person name="Chen F."/>
            <person name="Tice H."/>
            <person name="Cheng J.F."/>
            <person name="Bruce D."/>
            <person name="Goodwin L."/>
            <person name="Pitluck S."/>
            <person name="Mikhailova N."/>
            <person name="Pati A."/>
            <person name="Ivanova N."/>
            <person name="Mavromatis K."/>
            <person name="Chen A."/>
            <person name="Palaniappan K."/>
            <person name="Chain P."/>
            <person name="Land M."/>
            <person name="Hauser L."/>
            <person name="Chang Y.J."/>
            <person name="Jeffries C.D."/>
            <person name="Chertkov O."/>
            <person name="Brettin T."/>
            <person name="Detter J.C."/>
            <person name="Han C."/>
            <person name="Ali Z."/>
            <person name="Tindall B.J."/>
            <person name="Goker M."/>
            <person name="Bristow J."/>
            <person name="Eisen J.A."/>
            <person name="Markowitz V."/>
            <person name="Hugenholtz P."/>
            <person name="Kyrpides N.C."/>
            <person name="Klenk H.P."/>
        </authorList>
    </citation>
    <scope>NUCLEOTIDE SEQUENCE [LARGE SCALE GENOMIC DNA]</scope>
    <source>
        <strain evidence="5">DSM 44928 / JCM 14897 / NBRC 102108 / NRRL B-24433 / ID139908</strain>
    </source>
</reference>
<dbReference type="InParanoid" id="C7Q8Q3"/>
<feature type="domain" description="CBS" evidence="3">
    <location>
        <begin position="17"/>
        <end position="73"/>
    </location>
</feature>
<evidence type="ECO:0000313" key="4">
    <source>
        <dbReference type="EMBL" id="ACU70318.1"/>
    </source>
</evidence>
<dbReference type="SUPFAM" id="SSF54631">
    <property type="entry name" value="CBS-domain pair"/>
    <property type="match status" value="1"/>
</dbReference>
<proteinExistence type="predicted"/>
<evidence type="ECO:0000256" key="1">
    <source>
        <dbReference type="ARBA" id="ARBA00023122"/>
    </source>
</evidence>
<accession>C7Q8Q3</accession>
<name>C7Q8Q3_CATAD</name>
<dbReference type="Pfam" id="PF00571">
    <property type="entry name" value="CBS"/>
    <property type="match status" value="2"/>
</dbReference>
<dbReference type="EMBL" id="CP001700">
    <property type="protein sequence ID" value="ACU70318.1"/>
    <property type="molecule type" value="Genomic_DNA"/>
</dbReference>
<feature type="domain" description="CBS" evidence="3">
    <location>
        <begin position="82"/>
        <end position="138"/>
    </location>
</feature>
<dbReference type="SMART" id="SM00116">
    <property type="entry name" value="CBS"/>
    <property type="match status" value="2"/>
</dbReference>
<keyword evidence="5" id="KW-1185">Reference proteome</keyword>
<sequence length="138" mass="14805">MSASSASTPPADVRDAMSTEILMIGPRHTLRQAAHRMTQRGVGSAVVHNPETSGIGIITERDILHALGTGLDADTEAVESHLTSDVVFATPRWTLEQAAEAMTRGGFRHLIVVDGDEVVGMISVRDIVRAWTRVPSHA</sequence>
<protein>
    <submittedName>
        <fullName evidence="4">Putative signal transduction protein with CBS domains</fullName>
    </submittedName>
</protein>
<dbReference type="eggNOG" id="COG0517">
    <property type="taxonomic scope" value="Bacteria"/>
</dbReference>
<gene>
    <name evidence="4" type="ordered locus">Caci_1395</name>
</gene>
<dbReference type="FunCoup" id="C7Q8Q3">
    <property type="interactions" value="90"/>
</dbReference>
<dbReference type="RefSeq" id="WP_012785612.1">
    <property type="nucleotide sequence ID" value="NC_013131.1"/>
</dbReference>
<organism evidence="4 5">
    <name type="scientific">Catenulispora acidiphila (strain DSM 44928 / JCM 14897 / NBRC 102108 / NRRL B-24433 / ID139908)</name>
    <dbReference type="NCBI Taxonomy" id="479433"/>
    <lineage>
        <taxon>Bacteria</taxon>
        <taxon>Bacillati</taxon>
        <taxon>Actinomycetota</taxon>
        <taxon>Actinomycetes</taxon>
        <taxon>Catenulisporales</taxon>
        <taxon>Catenulisporaceae</taxon>
        <taxon>Catenulispora</taxon>
    </lineage>
</organism>
<keyword evidence="1 2" id="KW-0129">CBS domain</keyword>
<dbReference type="Gene3D" id="3.10.580.10">
    <property type="entry name" value="CBS-domain"/>
    <property type="match status" value="1"/>
</dbReference>